<evidence type="ECO:0000256" key="1">
    <source>
        <dbReference type="SAM" id="MobiDB-lite"/>
    </source>
</evidence>
<gene>
    <name evidence="3" type="ORF">HF849_01095</name>
</gene>
<keyword evidence="2" id="KW-1133">Transmembrane helix</keyword>
<reference evidence="3 4" key="1">
    <citation type="submission" date="2020-04" db="EMBL/GenBank/DDBJ databases">
        <authorList>
            <person name="Hitch T.C.A."/>
            <person name="Wylensek D."/>
            <person name="Clavel T."/>
        </authorList>
    </citation>
    <scope>NUCLEOTIDE SEQUENCE [LARGE SCALE GENOMIC DNA]</scope>
    <source>
        <strain evidence="3 4">WB01_NA02</strain>
    </source>
</reference>
<name>A0A7X9SK32_CLOBE</name>
<proteinExistence type="predicted"/>
<evidence type="ECO:0000313" key="4">
    <source>
        <dbReference type="Proteomes" id="UP000587880"/>
    </source>
</evidence>
<feature type="region of interest" description="Disordered" evidence="1">
    <location>
        <begin position="141"/>
        <end position="185"/>
    </location>
</feature>
<keyword evidence="2" id="KW-0812">Transmembrane</keyword>
<organism evidence="3 4">
    <name type="scientific">Clostridium beijerinckii</name>
    <name type="common">Clostridium MP</name>
    <dbReference type="NCBI Taxonomy" id="1520"/>
    <lineage>
        <taxon>Bacteria</taxon>
        <taxon>Bacillati</taxon>
        <taxon>Bacillota</taxon>
        <taxon>Clostridia</taxon>
        <taxon>Eubacteriales</taxon>
        <taxon>Clostridiaceae</taxon>
        <taxon>Clostridium</taxon>
    </lineage>
</organism>
<evidence type="ECO:0000313" key="3">
    <source>
        <dbReference type="EMBL" id="NMF03351.1"/>
    </source>
</evidence>
<keyword evidence="2" id="KW-0472">Membrane</keyword>
<dbReference type="AlphaFoldDB" id="A0A7X9SK32"/>
<accession>A0A7X9SK32</accession>
<evidence type="ECO:0000256" key="2">
    <source>
        <dbReference type="SAM" id="Phobius"/>
    </source>
</evidence>
<dbReference type="EMBL" id="JABAGD010000001">
    <property type="protein sequence ID" value="NMF03351.1"/>
    <property type="molecule type" value="Genomic_DNA"/>
</dbReference>
<dbReference type="RefSeq" id="WP_168980844.1">
    <property type="nucleotide sequence ID" value="NZ_JABAGD010000001.1"/>
</dbReference>
<dbReference type="Proteomes" id="UP000587880">
    <property type="component" value="Unassembled WGS sequence"/>
</dbReference>
<feature type="transmembrane region" description="Helical" evidence="2">
    <location>
        <begin position="9"/>
        <end position="28"/>
    </location>
</feature>
<protein>
    <submittedName>
        <fullName evidence="3">Pilus assembly protein PilO</fullName>
    </submittedName>
</protein>
<sequence length="423" mass="47549">MNISNREKIMLSILGIIIIGIGYYKFVYSFQINEIQMKTKQESEIEQKYDTVMNTIKSIDSKKSDVKILKAKISNEAKSFYPTISEEHIIVELDKLLTSNELEGRIIFNPIVSDSVEVVDENNETLAESSLQGMVDKYNNEEESNAENDTDEKSKQNTNVTPNSSSNNDEKSRANNKNNSDSKKKNTVHYMKCEVDFEGSYEGLNKLLNEIGKNEKKIVVNSVTLSENTINSVKGTINLEIYSIPKIDNDLEEYLKWDFNNTYGKNVPFETGAASGFVEESKDVNDFMISVKSSTSELPTIMVGKANDSLGTTYVYADSNTEENVEMILNQEGDKYYYKYKSSKGTYPANYDGLGTEFVPVSKNIVLDVLSENRVSTSDNSEMKLKIINNTDRLAEVNISGDDINNPRVVIDGDGNKISVNKK</sequence>
<feature type="compositionally biased region" description="Acidic residues" evidence="1">
    <location>
        <begin position="141"/>
        <end position="150"/>
    </location>
</feature>
<comment type="caution">
    <text evidence="3">The sequence shown here is derived from an EMBL/GenBank/DDBJ whole genome shotgun (WGS) entry which is preliminary data.</text>
</comment>